<protein>
    <submittedName>
        <fullName evidence="1">Uncharacterized protein</fullName>
    </submittedName>
</protein>
<gene>
    <name evidence="1" type="ORF">NGTWS1702_35040</name>
</gene>
<dbReference type="EMBL" id="BPRH01003671">
    <property type="protein sequence ID" value="GJF10249.1"/>
    <property type="molecule type" value="Genomic_DNA"/>
</dbReference>
<dbReference type="Proteomes" id="UP001060504">
    <property type="component" value="Unassembled WGS sequence"/>
</dbReference>
<organism evidence="1 2">
    <name type="scientific">Mycolicibacterium cyprinidarum</name>
    <dbReference type="NCBI Taxonomy" id="2860311"/>
    <lineage>
        <taxon>Bacteria</taxon>
        <taxon>Bacillati</taxon>
        <taxon>Actinomycetota</taxon>
        <taxon>Actinomycetes</taxon>
        <taxon>Mycobacteriales</taxon>
        <taxon>Mycobacteriaceae</taxon>
        <taxon>Mycolicibacterium</taxon>
    </lineage>
</organism>
<evidence type="ECO:0000313" key="2">
    <source>
        <dbReference type="Proteomes" id="UP001060504"/>
    </source>
</evidence>
<sequence length="93" mass="9840">MGTVFRWRDDVDISQFAQSTQVIVRALQVHGAGVFDSTAPGSEGAGLLAMSNGWAGTDYVTAKNELSTIPINLFDAVDAASPAVDPATSWQIR</sequence>
<accession>A0ABQ4V571</accession>
<reference evidence="1 2" key="1">
    <citation type="submission" date="2021-08" db="EMBL/GenBank/DDBJ databases">
        <title>Draft genome sequence of Mycolicibacterium sp. NGTWS1702 strain.</title>
        <authorList>
            <person name="Matsumoto M."/>
            <person name="Tang B.C.C."/>
            <person name="Machida Y."/>
            <person name="Matoyama H."/>
            <person name="Kishihara T."/>
            <person name="Sato S."/>
            <person name="Kondo I."/>
            <person name="Sano M."/>
            <person name="Kato G."/>
        </authorList>
    </citation>
    <scope>NUCLEOTIDE SEQUENCE [LARGE SCALE GENOMIC DNA]</scope>
    <source>
        <strain evidence="1 2">NGTWSNA01</strain>
    </source>
</reference>
<proteinExistence type="predicted"/>
<keyword evidence="2" id="KW-1185">Reference proteome</keyword>
<evidence type="ECO:0000313" key="1">
    <source>
        <dbReference type="EMBL" id="GJF10249.1"/>
    </source>
</evidence>
<name>A0ABQ4V571_9MYCO</name>
<comment type="caution">
    <text evidence="1">The sequence shown here is derived from an EMBL/GenBank/DDBJ whole genome shotgun (WGS) entry which is preliminary data.</text>
</comment>